<reference evidence="19" key="1">
    <citation type="submission" date="2025-08" db="UniProtKB">
        <authorList>
            <consortium name="RefSeq"/>
        </authorList>
    </citation>
    <scope>IDENTIFICATION</scope>
    <source>
        <tissue evidence="19">Blood</tissue>
    </source>
</reference>
<dbReference type="RefSeq" id="XP_032149817.1">
    <property type="nucleotide sequence ID" value="XM_032293926.1"/>
</dbReference>
<dbReference type="CDD" id="cd02334">
    <property type="entry name" value="ZZ_dystrophin"/>
    <property type="match status" value="1"/>
</dbReference>
<keyword evidence="4" id="KW-1003">Cell membrane</keyword>
<dbReference type="CDD" id="cd16244">
    <property type="entry name" value="EFh_DTN"/>
    <property type="match status" value="1"/>
</dbReference>
<evidence type="ECO:0000256" key="6">
    <source>
        <dbReference type="ARBA" id="ARBA00022553"/>
    </source>
</evidence>
<dbReference type="SUPFAM" id="SSF47473">
    <property type="entry name" value="EF-hand"/>
    <property type="match status" value="2"/>
</dbReference>
<keyword evidence="18" id="KW-1185">Reference proteome</keyword>
<evidence type="ECO:0000256" key="4">
    <source>
        <dbReference type="ARBA" id="ARBA00022475"/>
    </source>
</evidence>
<keyword evidence="9" id="KW-0862">Zinc</keyword>
<dbReference type="SUPFAM" id="SSF57850">
    <property type="entry name" value="RING/U-box"/>
    <property type="match status" value="1"/>
</dbReference>
<proteinExistence type="inferred from homology"/>
<evidence type="ECO:0000256" key="16">
    <source>
        <dbReference type="SAM" id="MobiDB-lite"/>
    </source>
</evidence>
<evidence type="ECO:0000256" key="3">
    <source>
        <dbReference type="ARBA" id="ARBA00009563"/>
    </source>
</evidence>
<dbReference type="Pfam" id="PF09068">
    <property type="entry name" value="EF-hand_2"/>
    <property type="match status" value="1"/>
</dbReference>
<dbReference type="FunFam" id="1.10.238.10:FF:000014">
    <property type="entry name" value="Dystrobrevin alpha"/>
    <property type="match status" value="1"/>
</dbReference>
<dbReference type="GeneID" id="116561933"/>
<dbReference type="CTD" id="1838"/>
<evidence type="ECO:0000256" key="11">
    <source>
        <dbReference type="ARBA" id="ARBA00023054"/>
    </source>
</evidence>
<dbReference type="InterPro" id="IPR017432">
    <property type="entry name" value="Distrobrevin"/>
</dbReference>
<feature type="region of interest" description="Disordered" evidence="16">
    <location>
        <begin position="482"/>
        <end position="528"/>
    </location>
</feature>
<dbReference type="Pfam" id="PF00569">
    <property type="entry name" value="ZZ"/>
    <property type="match status" value="1"/>
</dbReference>
<keyword evidence="10" id="KW-0770">Synapse</keyword>
<dbReference type="PROSITE" id="PS50135">
    <property type="entry name" value="ZF_ZZ_2"/>
    <property type="match status" value="1"/>
</dbReference>
<dbReference type="Gene3D" id="3.30.60.90">
    <property type="match status" value="1"/>
</dbReference>
<dbReference type="PANTHER" id="PTHR12268:SF22">
    <property type="entry name" value="DYSTROBREVIN BETA"/>
    <property type="match status" value="1"/>
</dbReference>
<feature type="compositionally biased region" description="Polar residues" evidence="16">
    <location>
        <begin position="491"/>
        <end position="500"/>
    </location>
</feature>
<dbReference type="GO" id="GO:0099536">
    <property type="term" value="P:synaptic signaling"/>
    <property type="evidence" value="ECO:0007669"/>
    <property type="project" value="TreeGrafter"/>
</dbReference>
<evidence type="ECO:0000256" key="14">
    <source>
        <dbReference type="PIRNR" id="PIRNR038204"/>
    </source>
</evidence>
<evidence type="ECO:0000313" key="18">
    <source>
        <dbReference type="Proteomes" id="UP000504640"/>
    </source>
</evidence>
<evidence type="ECO:0000256" key="5">
    <source>
        <dbReference type="ARBA" id="ARBA00022490"/>
    </source>
</evidence>
<keyword evidence="11" id="KW-0175">Coiled coil</keyword>
<keyword evidence="8 15" id="KW-0863">Zinc-finger</keyword>
<evidence type="ECO:0000256" key="1">
    <source>
        <dbReference type="ARBA" id="ARBA00004236"/>
    </source>
</evidence>
<name>A0A6J3J4M0_SAPAP</name>
<keyword evidence="12" id="KW-0472">Membrane</keyword>
<protein>
    <recommendedName>
        <fullName evidence="14">Dystrobrevin</fullName>
    </recommendedName>
</protein>
<evidence type="ECO:0000256" key="12">
    <source>
        <dbReference type="ARBA" id="ARBA00023136"/>
    </source>
</evidence>
<accession>A0A6J3J4M0</accession>
<comment type="subcellular location">
    <subcellularLocation>
        <location evidence="1">Cell membrane</location>
    </subcellularLocation>
    <subcellularLocation>
        <location evidence="2 14">Cytoplasm</location>
    </subcellularLocation>
    <subcellularLocation>
        <location evidence="13">Synapse</location>
    </subcellularLocation>
</comment>
<comment type="similarity">
    <text evidence="3 14">Belongs to the dystrophin family. Dystrobrevin subfamily.</text>
</comment>
<feature type="compositionally biased region" description="Polar residues" evidence="16">
    <location>
        <begin position="511"/>
        <end position="527"/>
    </location>
</feature>
<keyword evidence="6" id="KW-0597">Phosphoprotein</keyword>
<evidence type="ECO:0000256" key="15">
    <source>
        <dbReference type="PROSITE-ProRule" id="PRU00228"/>
    </source>
</evidence>
<dbReference type="PROSITE" id="PS01357">
    <property type="entry name" value="ZF_ZZ_1"/>
    <property type="match status" value="1"/>
</dbReference>
<dbReference type="PIRSF" id="PIRSF038204">
    <property type="entry name" value="Distrobrevin"/>
    <property type="match status" value="1"/>
</dbReference>
<dbReference type="GO" id="GO:0005886">
    <property type="term" value="C:plasma membrane"/>
    <property type="evidence" value="ECO:0007669"/>
    <property type="project" value="UniProtKB-SubCell"/>
</dbReference>
<dbReference type="Proteomes" id="UP000504640">
    <property type="component" value="Unplaced"/>
</dbReference>
<dbReference type="SMART" id="SM00291">
    <property type="entry name" value="ZnF_ZZ"/>
    <property type="match status" value="1"/>
</dbReference>
<dbReference type="InterPro" id="IPR043145">
    <property type="entry name" value="Znf_ZZ_sf"/>
</dbReference>
<evidence type="ECO:0000259" key="17">
    <source>
        <dbReference type="PROSITE" id="PS50135"/>
    </source>
</evidence>
<dbReference type="InterPro" id="IPR000433">
    <property type="entry name" value="Znf_ZZ"/>
</dbReference>
<dbReference type="Pfam" id="PF09069">
    <property type="entry name" value="EF-hand_3"/>
    <property type="match status" value="1"/>
</dbReference>
<evidence type="ECO:0000256" key="2">
    <source>
        <dbReference type="ARBA" id="ARBA00004496"/>
    </source>
</evidence>
<gene>
    <name evidence="19" type="primary">DTNB</name>
</gene>
<feature type="domain" description="ZZ-type" evidence="17">
    <location>
        <begin position="238"/>
        <end position="294"/>
    </location>
</feature>
<keyword evidence="5 14" id="KW-0963">Cytoplasm</keyword>
<evidence type="ECO:0000313" key="19">
    <source>
        <dbReference type="RefSeq" id="XP_032149817.1"/>
    </source>
</evidence>
<keyword evidence="7" id="KW-0479">Metal-binding</keyword>
<evidence type="ECO:0000256" key="10">
    <source>
        <dbReference type="ARBA" id="ARBA00023018"/>
    </source>
</evidence>
<dbReference type="InterPro" id="IPR011992">
    <property type="entry name" value="EF-hand-dom_pair"/>
</dbReference>
<dbReference type="FunFam" id="1.10.238.10:FF:000016">
    <property type="entry name" value="Dystrobrevin alpha"/>
    <property type="match status" value="1"/>
</dbReference>
<dbReference type="GO" id="GO:0005737">
    <property type="term" value="C:cytoplasm"/>
    <property type="evidence" value="ECO:0007669"/>
    <property type="project" value="UniProtKB-SubCell"/>
</dbReference>
<evidence type="ECO:0000256" key="7">
    <source>
        <dbReference type="ARBA" id="ARBA00022723"/>
    </source>
</evidence>
<dbReference type="GO" id="GO:0045202">
    <property type="term" value="C:synapse"/>
    <property type="evidence" value="ECO:0007669"/>
    <property type="project" value="UniProtKB-SubCell"/>
</dbReference>
<dbReference type="AlphaFoldDB" id="A0A6J3J4M0"/>
<dbReference type="PANTHER" id="PTHR12268">
    <property type="entry name" value="E3 UBIQUITIN-PROTEIN LIGASE KCMF1"/>
    <property type="match status" value="1"/>
</dbReference>
<dbReference type="InterPro" id="IPR050774">
    <property type="entry name" value="KCMF1/Dystrophin"/>
</dbReference>
<organism evidence="18 19">
    <name type="scientific">Sapajus apella</name>
    <name type="common">Brown-capped capuchin</name>
    <name type="synonym">Cebus apella</name>
    <dbReference type="NCBI Taxonomy" id="9515"/>
    <lineage>
        <taxon>Eukaryota</taxon>
        <taxon>Metazoa</taxon>
        <taxon>Chordata</taxon>
        <taxon>Craniata</taxon>
        <taxon>Vertebrata</taxon>
        <taxon>Euteleostomi</taxon>
        <taxon>Mammalia</taxon>
        <taxon>Eutheria</taxon>
        <taxon>Euarchontoglires</taxon>
        <taxon>Primates</taxon>
        <taxon>Haplorrhini</taxon>
        <taxon>Platyrrhini</taxon>
        <taxon>Cebidae</taxon>
        <taxon>Cebinae</taxon>
        <taxon>Sapajus</taxon>
    </lineage>
</organism>
<dbReference type="Gene3D" id="1.10.238.10">
    <property type="entry name" value="EF-hand"/>
    <property type="match status" value="2"/>
</dbReference>
<dbReference type="FunFam" id="3.30.60.90:FF:000002">
    <property type="entry name" value="Dystrobrevin alpha"/>
    <property type="match status" value="1"/>
</dbReference>
<evidence type="ECO:0000256" key="13">
    <source>
        <dbReference type="ARBA" id="ARBA00034103"/>
    </source>
</evidence>
<sequence length="622" mass="70389">MIEESGNKRKTMAEKRQLFIEMRAQNFDVIRLSTYRTACKLRFVQKRCNLHLVDIWNMIEAFRDNGLNTLDHATEISVSRLETVISSIYYQLNKRLPSTHQISVEQSISLLLNFMIAAYDSEGRGKLTVFSVKAMLATMCGGKMLDKLRYVFSQMSDSSGLMIFSKFDQFLKEVLKLPTAVFEGPSFGYTEHSVRTCFPQQRKIMLNMFLDTMMADPPPQCLVWLPLMHRLAHVENVFHPVECSYCRCESMMGFRYRCQQCHNYQLCQNCFWRGHASGPHSNQHQMKEHSSWKSPAKKLSHAISKSLGCVPTREPPHPVFPEQPEKPLDLAHIVPPRPLTNMNDTVVSHMSSGGPTPTKRLQYSQDIPSHLADEHALIASYVARLQHCARVLESPSRLDEEHRLIARYAARLAAEAGNVTRPPTDLSFNFDANKQQRQLIAELENKNRQRKDELEQRMSALQESRRELMVQLEELMKLLKEEEQKQAAQATGSPHTSPTHGGSRPMPMPVRSTSAGSTPTHCPQDSLSGVGGDVQEAFAQGTRRNLRNDLLVAADSITNTMSSLVKELHSAALSLGLTDRLILKLPWRSGAESARKALDLPLLPFCSLLFHLVLKPIPSFCP</sequence>
<evidence type="ECO:0000256" key="8">
    <source>
        <dbReference type="ARBA" id="ARBA00022771"/>
    </source>
</evidence>
<evidence type="ECO:0000256" key="9">
    <source>
        <dbReference type="ARBA" id="ARBA00022833"/>
    </source>
</evidence>
<dbReference type="InterPro" id="IPR015153">
    <property type="entry name" value="EF-hand_dom_typ1"/>
</dbReference>
<dbReference type="InterPro" id="IPR015154">
    <property type="entry name" value="EF-hand_dom_typ2"/>
</dbReference>
<dbReference type="GO" id="GO:0008270">
    <property type="term" value="F:zinc ion binding"/>
    <property type="evidence" value="ECO:0007669"/>
    <property type="project" value="UniProtKB-KW"/>
</dbReference>